<protein>
    <submittedName>
        <fullName evidence="11">HD domain-containing protein</fullName>
    </submittedName>
</protein>
<dbReference type="SUPFAM" id="SSF109604">
    <property type="entry name" value="HD-domain/PDEase-like"/>
    <property type="match status" value="1"/>
</dbReference>
<dbReference type="InterPro" id="IPR003607">
    <property type="entry name" value="HD/PDEase_dom"/>
</dbReference>
<keyword evidence="3 8" id="KW-0812">Transmembrane</keyword>
<evidence type="ECO:0000259" key="9">
    <source>
        <dbReference type="Pfam" id="PF01966"/>
    </source>
</evidence>
<dbReference type="InterPro" id="IPR006674">
    <property type="entry name" value="HD_domain"/>
</dbReference>
<dbReference type="CDD" id="cd00077">
    <property type="entry name" value="HDc"/>
    <property type="match status" value="1"/>
</dbReference>
<feature type="domain" description="HD" evidence="9">
    <location>
        <begin position="34"/>
        <end position="130"/>
    </location>
</feature>
<evidence type="ECO:0000256" key="6">
    <source>
        <dbReference type="ARBA" id="ARBA00023118"/>
    </source>
</evidence>
<keyword evidence="12" id="KW-1185">Reference proteome</keyword>
<evidence type="ECO:0000256" key="1">
    <source>
        <dbReference type="ARBA" id="ARBA00004236"/>
    </source>
</evidence>
<feature type="transmembrane region" description="Helical" evidence="8">
    <location>
        <begin position="372"/>
        <end position="393"/>
    </location>
</feature>
<dbReference type="Gene3D" id="1.10.3210.10">
    <property type="entry name" value="Hypothetical protein af1432"/>
    <property type="match status" value="1"/>
</dbReference>
<evidence type="ECO:0000256" key="5">
    <source>
        <dbReference type="ARBA" id="ARBA00022989"/>
    </source>
</evidence>
<comment type="subcellular location">
    <subcellularLocation>
        <location evidence="1">Cell membrane</location>
    </subcellularLocation>
</comment>
<evidence type="ECO:0000313" key="11">
    <source>
        <dbReference type="EMBL" id="MBD1365401.1"/>
    </source>
</evidence>
<name>A0ABR7WSX2_9SPHI</name>
<dbReference type="InterPro" id="IPR043760">
    <property type="entry name" value="PycTM_dom"/>
</dbReference>
<dbReference type="Pfam" id="PF01966">
    <property type="entry name" value="HD"/>
    <property type="match status" value="1"/>
</dbReference>
<keyword evidence="6" id="KW-0051">Antiviral defense</keyword>
<keyword evidence="5 8" id="KW-1133">Transmembrane helix</keyword>
<dbReference type="Proteomes" id="UP000606600">
    <property type="component" value="Unassembled WGS sequence"/>
</dbReference>
<feature type="transmembrane region" description="Helical" evidence="8">
    <location>
        <begin position="274"/>
        <end position="296"/>
    </location>
</feature>
<keyword evidence="4" id="KW-0547">Nucleotide-binding</keyword>
<gene>
    <name evidence="11" type="ORF">IDJ77_16425</name>
</gene>
<evidence type="ECO:0000259" key="10">
    <source>
        <dbReference type="Pfam" id="PF18967"/>
    </source>
</evidence>
<dbReference type="Pfam" id="PF18967">
    <property type="entry name" value="PycTM"/>
    <property type="match status" value="1"/>
</dbReference>
<evidence type="ECO:0000313" key="12">
    <source>
        <dbReference type="Proteomes" id="UP000606600"/>
    </source>
</evidence>
<evidence type="ECO:0000256" key="2">
    <source>
        <dbReference type="ARBA" id="ARBA00022475"/>
    </source>
</evidence>
<evidence type="ECO:0000256" key="4">
    <source>
        <dbReference type="ARBA" id="ARBA00022741"/>
    </source>
</evidence>
<evidence type="ECO:0000256" key="8">
    <source>
        <dbReference type="SAM" id="Phobius"/>
    </source>
</evidence>
<sequence length="396" mass="46029">MNYQRLIKKSEKFVTDYFEDNSPQALLYHNLDRTRYVVKAAIKIAGFSGLNEEDLFALTIAAWFHDIGYLQGERDHELAGAQFASHFLEQHKVAPPIIEHVTAIILSTQRNGMPASLTEQIICDADIYHTGRNSFFKRSEALRKETELLNNKEIDEISWLRDMIDFLEPLQFYTTYCRQSLQERKNDNLRRMKTRFLKLTEKDARNRLDLKPDKGSKKINDNERAIDTMFRIASGNSQRLSSMADNKAHILITVNSIILSAIISLLLRKLSENTYLMIPTFILLAVNLFSMIFSILSTRPALPRRKFNLKTPELEKINLLFFGNFYHMEPDEYSQGMHMMMEDREILHEMLIKDVYAQGQVLGKKYHLLRTAYSVFMFGLVVAVLAFILASIFHRL</sequence>
<reference evidence="11 12" key="1">
    <citation type="submission" date="2020-09" db="EMBL/GenBank/DDBJ databases">
        <title>Novel species of Mucilaginibacter isolated from a glacier on the Tibetan Plateau.</title>
        <authorList>
            <person name="Liu Q."/>
            <person name="Xin Y.-H."/>
        </authorList>
    </citation>
    <scope>NUCLEOTIDE SEQUENCE [LARGE SCALE GENOMIC DNA]</scope>
    <source>
        <strain evidence="11 12">ZT4R22</strain>
    </source>
</reference>
<keyword evidence="2" id="KW-1003">Cell membrane</keyword>
<feature type="domain" description="Pycsar effector protein" evidence="10">
    <location>
        <begin position="231"/>
        <end position="389"/>
    </location>
</feature>
<evidence type="ECO:0000256" key="7">
    <source>
        <dbReference type="ARBA" id="ARBA00023136"/>
    </source>
</evidence>
<proteinExistence type="predicted"/>
<feature type="transmembrane region" description="Helical" evidence="8">
    <location>
        <begin position="248"/>
        <end position="268"/>
    </location>
</feature>
<evidence type="ECO:0000256" key="3">
    <source>
        <dbReference type="ARBA" id="ARBA00022692"/>
    </source>
</evidence>
<accession>A0ABR7WSX2</accession>
<organism evidence="11 12">
    <name type="scientific">Mucilaginibacter pankratovii</name>
    <dbReference type="NCBI Taxonomy" id="2772110"/>
    <lineage>
        <taxon>Bacteria</taxon>
        <taxon>Pseudomonadati</taxon>
        <taxon>Bacteroidota</taxon>
        <taxon>Sphingobacteriia</taxon>
        <taxon>Sphingobacteriales</taxon>
        <taxon>Sphingobacteriaceae</taxon>
        <taxon>Mucilaginibacter</taxon>
    </lineage>
</organism>
<comment type="caution">
    <text evidence="11">The sequence shown here is derived from an EMBL/GenBank/DDBJ whole genome shotgun (WGS) entry which is preliminary data.</text>
</comment>
<keyword evidence="7 8" id="KW-0472">Membrane</keyword>
<dbReference type="EMBL" id="JACWMY010000008">
    <property type="protein sequence ID" value="MBD1365401.1"/>
    <property type="molecule type" value="Genomic_DNA"/>
</dbReference>
<dbReference type="RefSeq" id="WP_191190060.1">
    <property type="nucleotide sequence ID" value="NZ_JACWMY010000008.1"/>
</dbReference>